<dbReference type="Proteomes" id="UP000316621">
    <property type="component" value="Chromosome 10"/>
</dbReference>
<reference evidence="10 11" key="1">
    <citation type="journal article" date="2018" name="Science">
        <title>The opium poppy genome and morphinan production.</title>
        <authorList>
            <person name="Guo L."/>
            <person name="Winzer T."/>
            <person name="Yang X."/>
            <person name="Li Y."/>
            <person name="Ning Z."/>
            <person name="He Z."/>
            <person name="Teodor R."/>
            <person name="Lu Y."/>
            <person name="Bowser T.A."/>
            <person name="Graham I.A."/>
            <person name="Ye K."/>
        </authorList>
    </citation>
    <scope>NUCLEOTIDE SEQUENCE [LARGE SCALE GENOMIC DNA]</scope>
    <source>
        <strain evidence="11">cv. HN1</strain>
        <tissue evidence="10">Leaves</tissue>
    </source>
</reference>
<dbReference type="InterPro" id="IPR000692">
    <property type="entry name" value="Fibrillarin"/>
</dbReference>
<dbReference type="Pfam" id="PF01269">
    <property type="entry name" value="Fibrillarin"/>
    <property type="match status" value="1"/>
</dbReference>
<dbReference type="GO" id="GO:0031428">
    <property type="term" value="C:box C/D methylation guide snoRNP complex"/>
    <property type="evidence" value="ECO:0007669"/>
    <property type="project" value="TreeGrafter"/>
</dbReference>
<dbReference type="STRING" id="3469.A0A4Y7L4T4"/>
<feature type="region of interest" description="Disordered" evidence="9">
    <location>
        <begin position="1"/>
        <end position="44"/>
    </location>
</feature>
<comment type="catalytic activity">
    <reaction evidence="8">
        <text>L-glutaminyl-[histone H2A] + S-adenosyl-L-methionine = N(5)-methyl-L-glutaminyl-[histone H2A] + S-adenosyl-L-homocysteine + H(+)</text>
        <dbReference type="Rhea" id="RHEA:50904"/>
        <dbReference type="Rhea" id="RHEA-COMP:12837"/>
        <dbReference type="Rhea" id="RHEA-COMP:12839"/>
        <dbReference type="ChEBI" id="CHEBI:15378"/>
        <dbReference type="ChEBI" id="CHEBI:30011"/>
        <dbReference type="ChEBI" id="CHEBI:57856"/>
        <dbReference type="ChEBI" id="CHEBI:59789"/>
        <dbReference type="ChEBI" id="CHEBI:61891"/>
    </reaction>
</comment>
<accession>A0A4Y7L4T4</accession>
<keyword evidence="3" id="KW-0698">rRNA processing</keyword>
<dbReference type="PANTHER" id="PTHR10335:SF17">
    <property type="entry name" value="FIBRILLARIN"/>
    <property type="match status" value="1"/>
</dbReference>
<keyword evidence="4" id="KW-0489">Methyltransferase</keyword>
<comment type="similarity">
    <text evidence="1">Belongs to the methyltransferase superfamily. Fibrillarin family.</text>
</comment>
<organism evidence="10 11">
    <name type="scientific">Papaver somniferum</name>
    <name type="common">Opium poppy</name>
    <dbReference type="NCBI Taxonomy" id="3469"/>
    <lineage>
        <taxon>Eukaryota</taxon>
        <taxon>Viridiplantae</taxon>
        <taxon>Streptophyta</taxon>
        <taxon>Embryophyta</taxon>
        <taxon>Tracheophyta</taxon>
        <taxon>Spermatophyta</taxon>
        <taxon>Magnoliopsida</taxon>
        <taxon>Ranunculales</taxon>
        <taxon>Papaveraceae</taxon>
        <taxon>Papaveroideae</taxon>
        <taxon>Papaver</taxon>
    </lineage>
</organism>
<feature type="compositionally biased region" description="Gly residues" evidence="9">
    <location>
        <begin position="8"/>
        <end position="44"/>
    </location>
</feature>
<dbReference type="NCBIfam" id="NF003276">
    <property type="entry name" value="PRK04266.1-2"/>
    <property type="match status" value="1"/>
</dbReference>
<dbReference type="GO" id="GO:0003723">
    <property type="term" value="F:RNA binding"/>
    <property type="evidence" value="ECO:0007669"/>
    <property type="project" value="UniProtKB-KW"/>
</dbReference>
<dbReference type="GO" id="GO:1990259">
    <property type="term" value="F:histone H2AQ104 methyltransferase activity"/>
    <property type="evidence" value="ECO:0007669"/>
    <property type="project" value="TreeGrafter"/>
</dbReference>
<evidence type="ECO:0000256" key="2">
    <source>
        <dbReference type="ARBA" id="ARBA00015190"/>
    </source>
</evidence>
<dbReference type="PANTHER" id="PTHR10335">
    <property type="entry name" value="RRNA 2-O-METHYLTRANSFERASE FIBRILLARIN"/>
    <property type="match status" value="1"/>
</dbReference>
<dbReference type="Gene3D" id="3.30.200.20">
    <property type="entry name" value="Phosphorylase Kinase, domain 1"/>
    <property type="match status" value="1"/>
</dbReference>
<dbReference type="InterPro" id="IPR029063">
    <property type="entry name" value="SAM-dependent_MTases_sf"/>
</dbReference>
<dbReference type="GO" id="GO:0032040">
    <property type="term" value="C:small-subunit processome"/>
    <property type="evidence" value="ECO:0007669"/>
    <property type="project" value="TreeGrafter"/>
</dbReference>
<evidence type="ECO:0000313" key="11">
    <source>
        <dbReference type="Proteomes" id="UP000316621"/>
    </source>
</evidence>
<evidence type="ECO:0000256" key="9">
    <source>
        <dbReference type="SAM" id="MobiDB-lite"/>
    </source>
</evidence>
<dbReference type="EMBL" id="CM010724">
    <property type="protein sequence ID" value="RZC80196.1"/>
    <property type="molecule type" value="Genomic_DNA"/>
</dbReference>
<evidence type="ECO:0000256" key="8">
    <source>
        <dbReference type="ARBA" id="ARBA00047568"/>
    </source>
</evidence>
<keyword evidence="6" id="KW-0694">RNA-binding</keyword>
<sequence>MRPSSNRGRGGGGFRGRISDGGRGFGDGGGLGRGGRVGARGRGVGFDRGGGHGCVGMKVETKDKGKEDALVTKKLVPGEVFFGEKRVSVQNENGGKDEFRVWDPSRSKFAAAILGGVDNLWIGPKTRVLYLGAASGNTVSHVSGITGHTGVVYAVELSNERGRDLANMAKKRTNVIPIIEDARNPDNYRMLVGMVDVIFCDITQPDQASILAKNAKLFLRINGHFVVSIKNLEFRPTEQVNLEPYFDADHACVVGRYRVPKVPKIVKKHEPYDFRTECQYGEPVSKPFNVKASNVDRLYDYTVNIRSTTTISLLLNGSPTATFYPSSGLHQCDPTSPYLFILEGFRGIISNSVSSNVILPAPQEQDQILSFRSGKKSSILLLPVLMLSTENWIPPLSPHQVQAISSIHLTMTGQNVLRWHSDNFHNFKDIRKSPASGGYTSSC</sequence>
<protein>
    <recommendedName>
        <fullName evidence="2">rRNA 2'-O-methyltransferase fibrillarin</fullName>
    </recommendedName>
    <alternativeName>
        <fullName evidence="7">Histone-glutamine methyltransferase</fullName>
    </alternativeName>
</protein>
<evidence type="ECO:0000256" key="6">
    <source>
        <dbReference type="ARBA" id="ARBA00022884"/>
    </source>
</evidence>
<dbReference type="GO" id="GO:0008649">
    <property type="term" value="F:rRNA methyltransferase activity"/>
    <property type="evidence" value="ECO:0007669"/>
    <property type="project" value="TreeGrafter"/>
</dbReference>
<evidence type="ECO:0000313" key="10">
    <source>
        <dbReference type="EMBL" id="RZC80196.1"/>
    </source>
</evidence>
<dbReference type="SMART" id="SM01206">
    <property type="entry name" value="Fibrillarin"/>
    <property type="match status" value="1"/>
</dbReference>
<gene>
    <name evidence="10" type="ORF">C5167_042778</name>
</gene>
<name>A0A4Y7L4T4_PAPSO</name>
<dbReference type="PRINTS" id="PR00052">
    <property type="entry name" value="FIBRILLARIN"/>
</dbReference>
<keyword evidence="5" id="KW-0808">Transferase</keyword>
<dbReference type="SUPFAM" id="SSF53335">
    <property type="entry name" value="S-adenosyl-L-methionine-dependent methyltransferases"/>
    <property type="match status" value="1"/>
</dbReference>
<dbReference type="GO" id="GO:0000494">
    <property type="term" value="P:box C/D sno(s)RNA 3'-end processing"/>
    <property type="evidence" value="ECO:0007669"/>
    <property type="project" value="TreeGrafter"/>
</dbReference>
<dbReference type="Gene3D" id="3.40.50.150">
    <property type="entry name" value="Vaccinia Virus protein VP39"/>
    <property type="match status" value="1"/>
</dbReference>
<evidence type="ECO:0000256" key="3">
    <source>
        <dbReference type="ARBA" id="ARBA00022552"/>
    </source>
</evidence>
<dbReference type="Gramene" id="RZC80196">
    <property type="protein sequence ID" value="RZC80196"/>
    <property type="gene ID" value="C5167_042778"/>
</dbReference>
<keyword evidence="11" id="KW-1185">Reference proteome</keyword>
<evidence type="ECO:0000256" key="4">
    <source>
        <dbReference type="ARBA" id="ARBA00022603"/>
    </source>
</evidence>
<evidence type="ECO:0000256" key="7">
    <source>
        <dbReference type="ARBA" id="ARBA00032245"/>
    </source>
</evidence>
<evidence type="ECO:0000256" key="5">
    <source>
        <dbReference type="ARBA" id="ARBA00022679"/>
    </source>
</evidence>
<dbReference type="AlphaFoldDB" id="A0A4Y7L4T4"/>
<proteinExistence type="inferred from homology"/>
<evidence type="ECO:0000256" key="1">
    <source>
        <dbReference type="ARBA" id="ARBA00010632"/>
    </source>
</evidence>